<proteinExistence type="predicted"/>
<reference evidence="1" key="1">
    <citation type="journal article" date="2020" name="Nature">
        <title>Giant virus diversity and host interactions through global metagenomics.</title>
        <authorList>
            <person name="Schulz F."/>
            <person name="Roux S."/>
            <person name="Paez-Espino D."/>
            <person name="Jungbluth S."/>
            <person name="Walsh D.A."/>
            <person name="Denef V.J."/>
            <person name="McMahon K.D."/>
            <person name="Konstantinidis K.T."/>
            <person name="Eloe-Fadrosh E.A."/>
            <person name="Kyrpides N.C."/>
            <person name="Woyke T."/>
        </authorList>
    </citation>
    <scope>NUCLEOTIDE SEQUENCE</scope>
    <source>
        <strain evidence="1">GVMAG-M-3300023184-60</strain>
    </source>
</reference>
<sequence>MKNELMYSELDYSPNVKAPEPLKNAGLYTGDVLFDKKAWGNNYVFPRTEPNAVAYSSHFYASHHIPSYNRPGNNSISSNDYKKYNVPTNNTSDASTTNVYNFTCHTNEVLG</sequence>
<protein>
    <submittedName>
        <fullName evidence="1">Uncharacterized protein</fullName>
    </submittedName>
</protein>
<dbReference type="AlphaFoldDB" id="A0A6C0IAM2"/>
<dbReference type="EMBL" id="MN740140">
    <property type="protein sequence ID" value="QHT89455.1"/>
    <property type="molecule type" value="Genomic_DNA"/>
</dbReference>
<organism evidence="1">
    <name type="scientific">viral metagenome</name>
    <dbReference type="NCBI Taxonomy" id="1070528"/>
    <lineage>
        <taxon>unclassified sequences</taxon>
        <taxon>metagenomes</taxon>
        <taxon>organismal metagenomes</taxon>
    </lineage>
</organism>
<name>A0A6C0IAM2_9ZZZZ</name>
<accession>A0A6C0IAM2</accession>
<evidence type="ECO:0000313" key="1">
    <source>
        <dbReference type="EMBL" id="QHT89455.1"/>
    </source>
</evidence>